<accession>A0A2I2FP09</accession>
<reference evidence="6 7" key="1">
    <citation type="submission" date="2017-12" db="EMBL/GenBank/DDBJ databases">
        <authorList>
            <consortium name="DOE Joint Genome Institute"/>
            <person name="Haridas S."/>
            <person name="Kjaerbolling I."/>
            <person name="Vesth T.C."/>
            <person name="Frisvad J.C."/>
            <person name="Nybo J.L."/>
            <person name="Theobald S."/>
            <person name="Kuo A."/>
            <person name="Bowyer P."/>
            <person name="Matsuda Y."/>
            <person name="Mondo S."/>
            <person name="Lyhne E.K."/>
            <person name="Kogle M.E."/>
            <person name="Clum A."/>
            <person name="Lipzen A."/>
            <person name="Salamov A."/>
            <person name="Ngan C.Y."/>
            <person name="Daum C."/>
            <person name="Chiniquy J."/>
            <person name="Barry K."/>
            <person name="LaButti K."/>
            <person name="Simmons B.A."/>
            <person name="Magnuson J.K."/>
            <person name="Mortensen U.H."/>
            <person name="Larsen T.O."/>
            <person name="Grigoriev I.V."/>
            <person name="Baker S.E."/>
            <person name="Andersen M.R."/>
            <person name="Nordberg H.P."/>
            <person name="Cantor M.N."/>
            <person name="Hua S.X."/>
        </authorList>
    </citation>
    <scope>NUCLEOTIDE SEQUENCE [LARGE SCALE GENOMIC DNA]</scope>
    <source>
        <strain evidence="6 7">CBS 102.13</strain>
    </source>
</reference>
<dbReference type="Pfam" id="PF02833">
    <property type="entry name" value="DHHA2"/>
    <property type="match status" value="1"/>
</dbReference>
<dbReference type="AlphaFoldDB" id="A0A2I2FP09"/>
<comment type="cofactor">
    <cofactor evidence="1">
        <name>Mn(2+)</name>
        <dbReference type="ChEBI" id="CHEBI:29035"/>
    </cofactor>
</comment>
<evidence type="ECO:0000313" key="7">
    <source>
        <dbReference type="Proteomes" id="UP000234585"/>
    </source>
</evidence>
<keyword evidence="2" id="KW-0479">Metal-binding</keyword>
<sequence>MPPSLLKTLRTALQTHHRFLAGALSHSEPPIYVIGNPSADLDSIISAVVYAYFGNLTARHHIPLINLPNVSSGPELYRLRPEFVKALHLSTHPALEGEQSWDETPESAGALLRDHFLTVADFAAQLKSSPGNTSGRLQADAVLVDWNALPIASPSATQQQNQQPKGCIPGLEKAVDFTVLGCVDHHVDEGFLPRGPQTKPLEIHTAGSCASLVTHTLQSLNLWHANPPSTDPQTQQQQQQEQLAQLALSAILIDTTNLTSKDKVTSWDTQAAECLTRQLSANNNNTTTNLYNQVHQTKQNSLDLLTVNEILDRDYKQWTETPSSNPNPHSKPVEIGFCSMVKSLPWIVRKAGNAKVFIDAVEAFARARNLGILIIMTAFSSPVKGGEFTRELFVVALDGDRHDNNDNDDSDDVATTALKHFVDQAEEKLSLQQWTALDVVDRADQEEEIARSLVGDDSGQYRRVWVQADLSKSRKQVAPLVREAVTSL</sequence>
<dbReference type="GeneID" id="36527780"/>
<dbReference type="Gene3D" id="3.90.1640.10">
    <property type="entry name" value="inorganic pyrophosphatase (n-terminal core)"/>
    <property type="match status" value="1"/>
</dbReference>
<keyword evidence="3" id="KW-0378">Hydrolase</keyword>
<dbReference type="InterPro" id="IPR004097">
    <property type="entry name" value="DHHA2"/>
</dbReference>
<dbReference type="PANTHER" id="PTHR12112:SF39">
    <property type="entry name" value="EG:152A3.5 PROTEIN (FBGN0003116_PN PROTEIN)"/>
    <property type="match status" value="1"/>
</dbReference>
<dbReference type="InterPro" id="IPR038222">
    <property type="entry name" value="DHHA2_dom_sf"/>
</dbReference>
<protein>
    <submittedName>
        <fullName evidence="6">DHH phosphoesterase</fullName>
    </submittedName>
</protein>
<dbReference type="STRING" id="41067.A0A2I2FP09"/>
<dbReference type="SUPFAM" id="SSF64182">
    <property type="entry name" value="DHH phosphoesterases"/>
    <property type="match status" value="1"/>
</dbReference>
<feature type="domain" description="DHHA2" evidence="5">
    <location>
        <begin position="291"/>
        <end position="485"/>
    </location>
</feature>
<gene>
    <name evidence="6" type="ORF">BDW47DRAFT_98327</name>
</gene>
<organism evidence="6 7">
    <name type="scientific">Aspergillus candidus</name>
    <dbReference type="NCBI Taxonomy" id="41067"/>
    <lineage>
        <taxon>Eukaryota</taxon>
        <taxon>Fungi</taxon>
        <taxon>Dikarya</taxon>
        <taxon>Ascomycota</taxon>
        <taxon>Pezizomycotina</taxon>
        <taxon>Eurotiomycetes</taxon>
        <taxon>Eurotiomycetidae</taxon>
        <taxon>Eurotiales</taxon>
        <taxon>Aspergillaceae</taxon>
        <taxon>Aspergillus</taxon>
        <taxon>Aspergillus subgen. Circumdati</taxon>
    </lineage>
</organism>
<dbReference type="InterPro" id="IPR038763">
    <property type="entry name" value="DHH_sf"/>
</dbReference>
<dbReference type="GO" id="GO:0005737">
    <property type="term" value="C:cytoplasm"/>
    <property type="evidence" value="ECO:0007669"/>
    <property type="project" value="InterPro"/>
</dbReference>
<evidence type="ECO:0000256" key="2">
    <source>
        <dbReference type="ARBA" id="ARBA00022723"/>
    </source>
</evidence>
<keyword evidence="7" id="KW-1185">Reference proteome</keyword>
<dbReference type="GO" id="GO:0004309">
    <property type="term" value="F:exopolyphosphatase activity"/>
    <property type="evidence" value="ECO:0007669"/>
    <property type="project" value="TreeGrafter"/>
</dbReference>
<dbReference type="InterPro" id="IPR001667">
    <property type="entry name" value="DDH_dom"/>
</dbReference>
<evidence type="ECO:0000259" key="5">
    <source>
        <dbReference type="SMART" id="SM01131"/>
    </source>
</evidence>
<proteinExistence type="predicted"/>
<evidence type="ECO:0000256" key="3">
    <source>
        <dbReference type="ARBA" id="ARBA00022801"/>
    </source>
</evidence>
<dbReference type="Gene3D" id="3.10.310.20">
    <property type="entry name" value="DHHA2 domain"/>
    <property type="match status" value="1"/>
</dbReference>
<name>A0A2I2FP09_ASPCN</name>
<dbReference type="PANTHER" id="PTHR12112">
    <property type="entry name" value="BNIP - RELATED"/>
    <property type="match status" value="1"/>
</dbReference>
<evidence type="ECO:0000313" key="6">
    <source>
        <dbReference type="EMBL" id="PLB42352.1"/>
    </source>
</evidence>
<keyword evidence="4" id="KW-0464">Manganese</keyword>
<evidence type="ECO:0000256" key="4">
    <source>
        <dbReference type="ARBA" id="ARBA00023211"/>
    </source>
</evidence>
<dbReference type="RefSeq" id="XP_024676364.1">
    <property type="nucleotide sequence ID" value="XM_024820620.1"/>
</dbReference>
<dbReference type="SMART" id="SM01131">
    <property type="entry name" value="DHHA2"/>
    <property type="match status" value="1"/>
</dbReference>
<dbReference type="Pfam" id="PF01368">
    <property type="entry name" value="DHH"/>
    <property type="match status" value="1"/>
</dbReference>
<dbReference type="Proteomes" id="UP000234585">
    <property type="component" value="Unassembled WGS sequence"/>
</dbReference>
<evidence type="ECO:0000256" key="1">
    <source>
        <dbReference type="ARBA" id="ARBA00001936"/>
    </source>
</evidence>
<dbReference type="OrthoDB" id="374045at2759"/>
<dbReference type="EMBL" id="KZ559118">
    <property type="protein sequence ID" value="PLB42352.1"/>
    <property type="molecule type" value="Genomic_DNA"/>
</dbReference>